<keyword evidence="7 9" id="KW-0067">ATP-binding</keyword>
<evidence type="ECO:0000256" key="9">
    <source>
        <dbReference type="PIRNR" id="PIRNR001558"/>
    </source>
</evidence>
<dbReference type="GO" id="GO:0043295">
    <property type="term" value="F:glutathione binding"/>
    <property type="evidence" value="ECO:0007669"/>
    <property type="project" value="UniProtKB-UniRule"/>
</dbReference>
<evidence type="ECO:0000256" key="6">
    <source>
        <dbReference type="ARBA" id="ARBA00022741"/>
    </source>
</evidence>
<dbReference type="GO" id="GO:0000287">
    <property type="term" value="F:magnesium ion binding"/>
    <property type="evidence" value="ECO:0007669"/>
    <property type="project" value="UniProtKB-UniRule"/>
</dbReference>
<dbReference type="Pfam" id="PF03199">
    <property type="entry name" value="GSH_synthase"/>
    <property type="match status" value="1"/>
</dbReference>
<dbReference type="GO" id="GO:0005829">
    <property type="term" value="C:cytosol"/>
    <property type="evidence" value="ECO:0007669"/>
    <property type="project" value="TreeGrafter"/>
</dbReference>
<keyword evidence="8 9" id="KW-0460">Magnesium</keyword>
<dbReference type="InterPro" id="IPR005615">
    <property type="entry name" value="Glutathione_synthase"/>
</dbReference>
<feature type="binding site" evidence="10">
    <location>
        <position position="437"/>
    </location>
    <ligand>
        <name>ATP</name>
        <dbReference type="ChEBI" id="CHEBI:30616"/>
    </ligand>
</feature>
<feature type="binding site" evidence="12">
    <location>
        <begin position="142"/>
        <end position="145"/>
    </location>
    <ligand>
        <name>substrate</name>
    </ligand>
</feature>
<dbReference type="Gene3D" id="3.30.470.20">
    <property type="entry name" value="ATP-grasp fold, B domain"/>
    <property type="match status" value="1"/>
</dbReference>
<reference evidence="14" key="1">
    <citation type="submission" date="2023-04" db="EMBL/GenBank/DDBJ databases">
        <title>Candida boidinii NBRC 10035.</title>
        <authorList>
            <person name="Ichikawa N."/>
            <person name="Sato H."/>
            <person name="Tonouchi N."/>
        </authorList>
    </citation>
    <scope>NUCLEOTIDE SEQUENCE</scope>
    <source>
        <strain evidence="14">NBRC 10035</strain>
    </source>
</reference>
<dbReference type="EC" id="6.3.2.3" evidence="9"/>
<dbReference type="EMBL" id="BSXN01001046">
    <property type="protein sequence ID" value="GME71283.1"/>
    <property type="molecule type" value="Genomic_DNA"/>
</dbReference>
<name>A0A9W6WGY9_CANBO</name>
<feature type="binding site" evidence="10">
    <location>
        <position position="472"/>
    </location>
    <ligand>
        <name>ATP</name>
        <dbReference type="ChEBI" id="CHEBI:30616"/>
    </ligand>
</feature>
<comment type="cofactor">
    <cofactor evidence="9 11">
        <name>Mg(2+)</name>
        <dbReference type="ChEBI" id="CHEBI:18420"/>
    </cofactor>
    <text evidence="9 11">Binds 1 Mg(2+) ion per subunit.</text>
</comment>
<accession>A0A9W6WGY9</accession>
<feature type="binding site" evidence="10">
    <location>
        <position position="122"/>
    </location>
    <ligand>
        <name>substrate</name>
    </ligand>
</feature>
<dbReference type="InterPro" id="IPR014709">
    <property type="entry name" value="Glutathione_synthase_C_euk"/>
</dbReference>
<evidence type="ECO:0000259" key="13">
    <source>
        <dbReference type="Pfam" id="PF03199"/>
    </source>
</evidence>
<keyword evidence="4 9" id="KW-0317">Glutathione biosynthesis</keyword>
<comment type="caution">
    <text evidence="14">The sequence shown here is derived from an EMBL/GenBank/DDBJ whole genome shotgun (WGS) entry which is preliminary data.</text>
</comment>
<keyword evidence="15" id="KW-1185">Reference proteome</keyword>
<evidence type="ECO:0000256" key="11">
    <source>
        <dbReference type="PIRSR" id="PIRSR001558-2"/>
    </source>
</evidence>
<sequence length="488" mass="55060">MSKPYPTLSQRGEQSLVEQLAQWSLANGLIMYPPNFQSYQANVAPVTLYPTPFPRDQFDKGISISKQYNSLYANIIIEKNWLLTIIKNLSKFDSDFTGKLYESYLKSTEIGIVQPVSLGLFRSDYMLDLDSNCIKQVEFNTVSVSFGGLSSKISELHKFLNDIGMYTDGATAKYYKDEELAVSKSCQELAKGLYEGVSYYNRTHGADDTVVLFVVQPNERNAFDQRAVEYSLLSQYGVRSKRVELPEVLKKVSIKGKDRRLYIDDEDGGDEVSVVYYRSGYGPQEYVEFPEAWDCRTQLETSLAIKCPSLLVQLSGAKKVQQLLTNDEIFSKFTSEAGKENESLKSTFVKIYPLDDSEEGLVGKKLAFEKPEFFVLKPQREGGGNNIYKEDIPKFLKDLNEEEWQGYILMELINPPIFKESVIFRNGELIKEGIISELGIFSCLLFNEATGDVIVNECCDHLLRSKTSSSNEGGVAAGFGCVDSLYLY</sequence>
<dbReference type="Gene3D" id="3.30.1490.80">
    <property type="match status" value="1"/>
</dbReference>
<feature type="binding site" evidence="10">
    <location>
        <position position="388"/>
    </location>
    <ligand>
        <name>ATP</name>
        <dbReference type="ChEBI" id="CHEBI:30616"/>
    </ligand>
</feature>
<dbReference type="InterPro" id="IPR016185">
    <property type="entry name" value="PreATP-grasp_dom_sf"/>
</dbReference>
<dbReference type="AlphaFoldDB" id="A0A9W6WGY9"/>
<evidence type="ECO:0000256" key="5">
    <source>
        <dbReference type="ARBA" id="ARBA00022723"/>
    </source>
</evidence>
<evidence type="ECO:0000256" key="4">
    <source>
        <dbReference type="ARBA" id="ARBA00022684"/>
    </source>
</evidence>
<feature type="binding site" evidence="11">
    <location>
        <position position="381"/>
    </location>
    <ligand>
        <name>Mg(2+)</name>
        <dbReference type="ChEBI" id="CHEBI:18420"/>
    </ligand>
</feature>
<feature type="binding site" evidence="10">
    <location>
        <begin position="377"/>
        <end position="386"/>
    </location>
    <ligand>
        <name>ATP</name>
        <dbReference type="ChEBI" id="CHEBI:30616"/>
    </ligand>
</feature>
<comment type="similarity">
    <text evidence="2 9">Belongs to the eukaryotic GSH synthase family.</text>
</comment>
<feature type="binding site" evidence="12">
    <location>
        <begin position="219"/>
        <end position="221"/>
    </location>
    <ligand>
        <name>substrate</name>
    </ligand>
</feature>
<feature type="binding site" evidence="10">
    <location>
        <position position="225"/>
    </location>
    <ligand>
        <name>substrate</name>
    </ligand>
</feature>
<evidence type="ECO:0000313" key="14">
    <source>
        <dbReference type="EMBL" id="GME71283.1"/>
    </source>
</evidence>
<dbReference type="SUPFAM" id="SSF56059">
    <property type="entry name" value="Glutathione synthetase ATP-binding domain-like"/>
    <property type="match status" value="1"/>
</dbReference>
<evidence type="ECO:0000256" key="8">
    <source>
        <dbReference type="ARBA" id="ARBA00022842"/>
    </source>
</evidence>
<dbReference type="PIRSF" id="PIRSF001558">
    <property type="entry name" value="GSHase"/>
    <property type="match status" value="1"/>
</dbReference>
<proteinExistence type="inferred from homology"/>
<protein>
    <recommendedName>
        <fullName evidence="9">Glutathione synthetase</fullName>
        <shortName evidence="9">GSH-S</shortName>
        <ecNumber evidence="9">6.3.2.3</ecNumber>
    </recommendedName>
</protein>
<dbReference type="SUPFAM" id="SSF52440">
    <property type="entry name" value="PreATP-grasp domain"/>
    <property type="match status" value="1"/>
</dbReference>
<gene>
    <name evidence="14" type="ORF">Cboi02_000315200</name>
</gene>
<dbReference type="InterPro" id="IPR014049">
    <property type="entry name" value="Glutathione_synthase_N_euk"/>
</dbReference>
<feature type="binding site" evidence="12">
    <location>
        <begin position="278"/>
        <end position="281"/>
    </location>
    <ligand>
        <name>substrate</name>
    </ligand>
</feature>
<dbReference type="Gene3D" id="1.10.1080.10">
    <property type="entry name" value="Glutathione Synthetase, Chain A, domain 3"/>
    <property type="match status" value="1"/>
</dbReference>
<keyword evidence="3 9" id="KW-0436">Ligase</keyword>
<feature type="binding site" evidence="11">
    <location>
        <position position="138"/>
    </location>
    <ligand>
        <name>Mg(2+)</name>
        <dbReference type="ChEBI" id="CHEBI:18420"/>
    </ligand>
</feature>
<dbReference type="Proteomes" id="UP001165120">
    <property type="component" value="Unassembled WGS sequence"/>
</dbReference>
<evidence type="ECO:0000256" key="12">
    <source>
        <dbReference type="PIRSR" id="PIRSR001558-3"/>
    </source>
</evidence>
<dbReference type="PANTHER" id="PTHR11130:SF0">
    <property type="entry name" value="GLUTATHIONE SYNTHETASE"/>
    <property type="match status" value="1"/>
</dbReference>
<feature type="binding site" evidence="11">
    <location>
        <position position="140"/>
    </location>
    <ligand>
        <name>Mg(2+)</name>
        <dbReference type="ChEBI" id="CHEBI:18420"/>
    </ligand>
</feature>
<dbReference type="FunFam" id="3.30.1490.50:FF:000002">
    <property type="entry name" value="Glutathione synthetase"/>
    <property type="match status" value="1"/>
</dbReference>
<evidence type="ECO:0000256" key="3">
    <source>
        <dbReference type="ARBA" id="ARBA00022598"/>
    </source>
</evidence>
<dbReference type="Pfam" id="PF03917">
    <property type="entry name" value="GSH_synth_ATP"/>
    <property type="match status" value="1"/>
</dbReference>
<dbReference type="InterPro" id="IPR004887">
    <property type="entry name" value="GSH_synth_subst-bd"/>
</dbReference>
<dbReference type="GO" id="GO:0004363">
    <property type="term" value="F:glutathione synthase activity"/>
    <property type="evidence" value="ECO:0007669"/>
    <property type="project" value="UniProtKB-UniRule"/>
</dbReference>
<evidence type="ECO:0000256" key="1">
    <source>
        <dbReference type="ARBA" id="ARBA00004965"/>
    </source>
</evidence>
<dbReference type="NCBIfam" id="TIGR01986">
    <property type="entry name" value="glut_syn_euk"/>
    <property type="match status" value="1"/>
</dbReference>
<evidence type="ECO:0000313" key="15">
    <source>
        <dbReference type="Proteomes" id="UP001165120"/>
    </source>
</evidence>
<evidence type="ECO:0000256" key="10">
    <source>
        <dbReference type="PIRSR" id="PIRSR001558-1"/>
    </source>
</evidence>
<feature type="binding site" evidence="12">
    <location>
        <begin position="475"/>
        <end position="476"/>
    </location>
    <ligand>
        <name>substrate</name>
    </ligand>
</feature>
<comment type="pathway">
    <text evidence="1 9">Sulfur metabolism; glutathione biosynthesis; glutathione from L-cysteine and L-glutamate: step 2/2.</text>
</comment>
<dbReference type="GO" id="GO:0005524">
    <property type="term" value="F:ATP binding"/>
    <property type="evidence" value="ECO:0007669"/>
    <property type="project" value="UniProtKB-UniRule"/>
</dbReference>
<dbReference type="Gene3D" id="3.40.50.1760">
    <property type="entry name" value="Glutathione synthase, substrate-binding domain superfamily, eukaryotic"/>
    <property type="match status" value="1"/>
</dbReference>
<feature type="binding site" evidence="10">
    <location>
        <begin position="410"/>
        <end position="413"/>
    </location>
    <ligand>
        <name>ATP</name>
        <dbReference type="ChEBI" id="CHEBI:30616"/>
    </ligand>
</feature>
<organism evidence="14 15">
    <name type="scientific">Candida boidinii</name>
    <name type="common">Yeast</name>
    <dbReference type="NCBI Taxonomy" id="5477"/>
    <lineage>
        <taxon>Eukaryota</taxon>
        <taxon>Fungi</taxon>
        <taxon>Dikarya</taxon>
        <taxon>Ascomycota</taxon>
        <taxon>Saccharomycotina</taxon>
        <taxon>Pichiomycetes</taxon>
        <taxon>Pichiales</taxon>
        <taxon>Pichiaceae</taxon>
        <taxon>Ogataea</taxon>
        <taxon>Ogataea/Candida clade</taxon>
    </lineage>
</organism>
<evidence type="ECO:0000256" key="2">
    <source>
        <dbReference type="ARBA" id="ARBA00010385"/>
    </source>
</evidence>
<evidence type="ECO:0000256" key="7">
    <source>
        <dbReference type="ARBA" id="ARBA00022840"/>
    </source>
</evidence>
<feature type="binding site" evidence="10">
    <location>
        <position position="466"/>
    </location>
    <ligand>
        <name>ATP</name>
        <dbReference type="ChEBI" id="CHEBI:30616"/>
    </ligand>
</feature>
<dbReference type="InterPro" id="IPR014042">
    <property type="entry name" value="Glutathione_synthase_a-hlx"/>
</dbReference>
<dbReference type="PANTHER" id="PTHR11130">
    <property type="entry name" value="GLUTATHIONE SYNTHETASE"/>
    <property type="match status" value="1"/>
</dbReference>
<dbReference type="Gene3D" id="3.30.1490.50">
    <property type="match status" value="1"/>
</dbReference>
<keyword evidence="6 9" id="KW-0547">Nucleotide-binding</keyword>
<feature type="binding site" evidence="10">
    <location>
        <position position="318"/>
    </location>
    <ligand>
        <name>ATP</name>
        <dbReference type="ChEBI" id="CHEBI:30616"/>
    </ligand>
</feature>
<comment type="catalytic activity">
    <reaction evidence="9">
        <text>gamma-L-glutamyl-L-cysteine + glycine + ATP = glutathione + ADP + phosphate + H(+)</text>
        <dbReference type="Rhea" id="RHEA:13557"/>
        <dbReference type="ChEBI" id="CHEBI:15378"/>
        <dbReference type="ChEBI" id="CHEBI:30616"/>
        <dbReference type="ChEBI" id="CHEBI:43474"/>
        <dbReference type="ChEBI" id="CHEBI:57305"/>
        <dbReference type="ChEBI" id="CHEBI:57925"/>
        <dbReference type="ChEBI" id="CHEBI:58173"/>
        <dbReference type="ChEBI" id="CHEBI:456216"/>
        <dbReference type="EC" id="6.3.2.3"/>
    </reaction>
</comment>
<feature type="binding site" evidence="10">
    <location>
        <position position="138"/>
    </location>
    <ligand>
        <name>ATP</name>
        <dbReference type="ChEBI" id="CHEBI:30616"/>
    </ligand>
</feature>
<dbReference type="InterPro" id="IPR037013">
    <property type="entry name" value="GSH-S_sub-bd_sf"/>
</dbReference>
<feature type="binding site" evidence="10">
    <location>
        <position position="464"/>
    </location>
    <ligand>
        <name>substrate</name>
    </ligand>
</feature>
<keyword evidence="5 9" id="KW-0479">Metal-binding</keyword>
<feature type="domain" description="Glutathione synthase substrate-binding" evidence="13">
    <location>
        <begin position="209"/>
        <end position="315"/>
    </location>
</feature>